<dbReference type="CDD" id="cd23668">
    <property type="entry name" value="GH55_beta13glucanase-like"/>
    <property type="match status" value="1"/>
</dbReference>
<evidence type="ECO:0000259" key="3">
    <source>
        <dbReference type="Pfam" id="PF12708"/>
    </source>
</evidence>
<dbReference type="GeneID" id="30017155"/>
<dbReference type="PANTHER" id="PTHR33928">
    <property type="entry name" value="POLYGALACTURONASE QRT3"/>
    <property type="match status" value="1"/>
</dbReference>
<protein>
    <submittedName>
        <fullName evidence="4">Glucan endo-1,3-beta-glucosidase</fullName>
    </submittedName>
</protein>
<evidence type="ECO:0000256" key="1">
    <source>
        <dbReference type="SAM" id="MobiDB-lite"/>
    </source>
</evidence>
<dbReference type="InterPro" id="IPR012334">
    <property type="entry name" value="Pectin_lyas_fold"/>
</dbReference>
<dbReference type="InterPro" id="IPR011050">
    <property type="entry name" value="Pectin_lyase_fold/virulence"/>
</dbReference>
<proteinExistence type="predicted"/>
<feature type="signal peptide" evidence="2">
    <location>
        <begin position="1"/>
        <end position="21"/>
    </location>
</feature>
<dbReference type="InterPro" id="IPR024535">
    <property type="entry name" value="RHGA/B-epi-like_pectate_lyase"/>
</dbReference>
<feature type="region of interest" description="Disordered" evidence="1">
    <location>
        <begin position="356"/>
        <end position="378"/>
    </location>
</feature>
<evidence type="ECO:0000313" key="5">
    <source>
        <dbReference type="Proteomes" id="UP000076744"/>
    </source>
</evidence>
<feature type="compositionally biased region" description="Low complexity" evidence="1">
    <location>
        <begin position="367"/>
        <end position="377"/>
    </location>
</feature>
<organism evidence="4 5">
    <name type="scientific">Cordyceps fumosorosea (strain ARSEF 2679)</name>
    <name type="common">Isaria fumosorosea</name>
    <dbReference type="NCBI Taxonomy" id="1081104"/>
    <lineage>
        <taxon>Eukaryota</taxon>
        <taxon>Fungi</taxon>
        <taxon>Dikarya</taxon>
        <taxon>Ascomycota</taxon>
        <taxon>Pezizomycotina</taxon>
        <taxon>Sordariomycetes</taxon>
        <taxon>Hypocreomycetidae</taxon>
        <taxon>Hypocreales</taxon>
        <taxon>Cordycipitaceae</taxon>
        <taxon>Cordyceps</taxon>
    </lineage>
</organism>
<dbReference type="RefSeq" id="XP_018708920.1">
    <property type="nucleotide sequence ID" value="XM_018844470.1"/>
</dbReference>
<dbReference type="EMBL" id="AZHB01000001">
    <property type="protein sequence ID" value="OAA73962.1"/>
    <property type="molecule type" value="Genomic_DNA"/>
</dbReference>
<name>A0A162JUG7_CORFA</name>
<dbReference type="Proteomes" id="UP000076744">
    <property type="component" value="Unassembled WGS sequence"/>
</dbReference>
<comment type="caution">
    <text evidence="4">The sequence shown here is derived from an EMBL/GenBank/DDBJ whole genome shotgun (WGS) entry which is preliminary data.</text>
</comment>
<feature type="domain" description="Rhamnogalacturonase A/B/Epimerase-like pectate lyase" evidence="3">
    <location>
        <begin position="406"/>
        <end position="465"/>
    </location>
</feature>
<feature type="chain" id="PRO_5007836395" evidence="2">
    <location>
        <begin position="22"/>
        <end position="760"/>
    </location>
</feature>
<dbReference type="STRING" id="1081104.A0A162JUG7"/>
<evidence type="ECO:0000256" key="2">
    <source>
        <dbReference type="SAM" id="SignalP"/>
    </source>
</evidence>
<dbReference type="SUPFAM" id="SSF51126">
    <property type="entry name" value="Pectin lyase-like"/>
    <property type="match status" value="2"/>
</dbReference>
<dbReference type="PANTHER" id="PTHR33928:SF2">
    <property type="entry name" value="PECTATE LYASE SUPERFAMILY PROTEIN DOMAIN-CONTAINING PROTEIN-RELATED"/>
    <property type="match status" value="1"/>
</dbReference>
<keyword evidence="5" id="KW-1185">Reference proteome</keyword>
<dbReference type="Pfam" id="PF12708">
    <property type="entry name" value="Pect-lyase_RHGA_epim"/>
    <property type="match status" value="2"/>
</dbReference>
<keyword evidence="2" id="KW-0732">Signal</keyword>
<accession>A0A162JUG7</accession>
<dbReference type="InterPro" id="IPR039279">
    <property type="entry name" value="QRT3-like"/>
</dbReference>
<dbReference type="OrthoDB" id="1046782at2759"/>
<dbReference type="Gene3D" id="2.160.20.10">
    <property type="entry name" value="Single-stranded right-handed beta-helix, Pectin lyase-like"/>
    <property type="match status" value="2"/>
</dbReference>
<sequence>MIKISTLLACSASLLASLAAALPAAGESASLEESQSASSWFLPNLDHTSGPVRGYVPNLPTYDYPVYKAVKSGDSQGLANAITADGPSGNRNNCWLAGQPRVIYLAPGTYTLSSTLYMYTDTVIIGDASNPPVIKAASGFNGDYLIVGGQGDGPDRPCGGFGGETHFSIMIKNVVLDTTSNAGKNSFTALSWAVAQNCALVNVKINMPQGVHTGMIMGPGSTISASDVSFTYGNVGLHWSGHQQGQLKGMRFDKCTTGILIDGGNTISVLAPSCSTVGNCIVLNSGNPWVAVIDGQNTNSGDFFTSRVQYPNFMLENISNDNGNINLVTVSGTVKVGGKSSLGTYIYGNTRGANPIYQSNPTERAPNRPAALAPRGRYPSLSAPQYADKKISDVVNLKDVNQNGGFNLHGDGSVDDTKALQGALDTAASNGKIAYLPFGIYKVTSTITIPPGTELYGEAWSTISGSGSAFASESNPTPVVQIGSTPGQRGTARVQDVRLTVHEALAGAILLRVNMAGNSPGDVAIFNSLNTIGGTRDTNVDCSSEANCKAAYLGLHLAAGSSAYVDNFWSWVADHAVDDSGKGTRAAVKGGVLVESAAGTWLAGLGSEHNWLYQVSYRDAANVLVGMLQSETSYNQATHGAPVNPQPYSTLAASDPDFSWCGGGDGTCRMSLGQFYSGKNTAVHHYAAGSWNFKSLTGVDQGIMNVIRDAVGDAHLHGFCAGPNVKEIMRLPNGSQFGNGGNDGYGGSWETLVADIASQS</sequence>
<gene>
    <name evidence="4" type="ORF">ISF_00863</name>
</gene>
<dbReference type="GO" id="GO:0004650">
    <property type="term" value="F:polygalacturonase activity"/>
    <property type="evidence" value="ECO:0007669"/>
    <property type="project" value="InterPro"/>
</dbReference>
<evidence type="ECO:0000313" key="4">
    <source>
        <dbReference type="EMBL" id="OAA73962.1"/>
    </source>
</evidence>
<dbReference type="AlphaFoldDB" id="A0A162JUG7"/>
<feature type="domain" description="Rhamnogalacturonase A/B/Epimerase-like pectate lyase" evidence="3">
    <location>
        <begin position="98"/>
        <end position="269"/>
    </location>
</feature>
<reference evidence="4 5" key="1">
    <citation type="journal article" date="2016" name="Genome Biol. Evol.">
        <title>Divergent and convergent evolution of fungal pathogenicity.</title>
        <authorList>
            <person name="Shang Y."/>
            <person name="Xiao G."/>
            <person name="Zheng P."/>
            <person name="Cen K."/>
            <person name="Zhan S."/>
            <person name="Wang C."/>
        </authorList>
    </citation>
    <scope>NUCLEOTIDE SEQUENCE [LARGE SCALE GENOMIC DNA]</scope>
    <source>
        <strain evidence="4 5">ARSEF 2679</strain>
    </source>
</reference>